<comment type="caution">
    <text evidence="2">The sequence shown here is derived from an EMBL/GenBank/DDBJ whole genome shotgun (WGS) entry which is preliminary data.</text>
</comment>
<gene>
    <name evidence="2" type="ORF">GDO81_023279</name>
</gene>
<dbReference type="Proteomes" id="UP000824782">
    <property type="component" value="Unassembled WGS sequence"/>
</dbReference>
<accession>A0AAV6YMH1</accession>
<protein>
    <submittedName>
        <fullName evidence="2">Uncharacterized protein</fullName>
    </submittedName>
</protein>
<evidence type="ECO:0000256" key="1">
    <source>
        <dbReference type="SAM" id="Phobius"/>
    </source>
</evidence>
<keyword evidence="1" id="KW-0472">Membrane</keyword>
<feature type="transmembrane region" description="Helical" evidence="1">
    <location>
        <begin position="12"/>
        <end position="34"/>
    </location>
</feature>
<feature type="non-terminal residue" evidence="2">
    <location>
        <position position="118"/>
    </location>
</feature>
<evidence type="ECO:0000313" key="3">
    <source>
        <dbReference type="Proteomes" id="UP000824782"/>
    </source>
</evidence>
<sequence>MKMWIPQPSSRLPCALIILCASLFFIIIVLIILFRTPGEKPADRTTEFKIGNLSESMALKVGQLSQEGTKIAEKLQQMDTNLKTIQTDTSIGQLQRDMQRVLSAIGRLSNRINKLDNS</sequence>
<dbReference type="AlphaFoldDB" id="A0AAV6YMH1"/>
<keyword evidence="1" id="KW-0812">Transmembrane</keyword>
<evidence type="ECO:0000313" key="2">
    <source>
        <dbReference type="EMBL" id="KAG8538111.1"/>
    </source>
</evidence>
<keyword evidence="3" id="KW-1185">Reference proteome</keyword>
<proteinExistence type="predicted"/>
<name>A0AAV6YMH1_ENGPU</name>
<dbReference type="EMBL" id="WNYA01023825">
    <property type="protein sequence ID" value="KAG8538111.1"/>
    <property type="molecule type" value="Genomic_DNA"/>
</dbReference>
<reference evidence="2" key="1">
    <citation type="thesis" date="2020" institute="ProQuest LLC" country="789 East Eisenhower Parkway, Ann Arbor, MI, USA">
        <title>Comparative Genomics and Chromosome Evolution.</title>
        <authorList>
            <person name="Mudd A.B."/>
        </authorList>
    </citation>
    <scope>NUCLEOTIDE SEQUENCE</scope>
    <source>
        <strain evidence="2">237g6f4</strain>
        <tissue evidence="2">Blood</tissue>
    </source>
</reference>
<organism evidence="2 3">
    <name type="scientific">Engystomops pustulosus</name>
    <name type="common">Tungara frog</name>
    <name type="synonym">Physalaemus pustulosus</name>
    <dbReference type="NCBI Taxonomy" id="76066"/>
    <lineage>
        <taxon>Eukaryota</taxon>
        <taxon>Metazoa</taxon>
        <taxon>Chordata</taxon>
        <taxon>Craniata</taxon>
        <taxon>Vertebrata</taxon>
        <taxon>Euteleostomi</taxon>
        <taxon>Amphibia</taxon>
        <taxon>Batrachia</taxon>
        <taxon>Anura</taxon>
        <taxon>Neobatrachia</taxon>
        <taxon>Hyloidea</taxon>
        <taxon>Leptodactylidae</taxon>
        <taxon>Leiuperinae</taxon>
        <taxon>Engystomops</taxon>
    </lineage>
</organism>
<keyword evidence="1" id="KW-1133">Transmembrane helix</keyword>